<evidence type="ECO:0000256" key="2">
    <source>
        <dbReference type="SAM" id="SignalP"/>
    </source>
</evidence>
<dbReference type="GeneID" id="140035803"/>
<dbReference type="PANTHER" id="PTHR31718:SF47">
    <property type="entry name" value="OS06G0206401 PROTEIN"/>
    <property type="match status" value="1"/>
</dbReference>
<dbReference type="InterPro" id="IPR036392">
    <property type="entry name" value="PLAT/LH2_dom_sf"/>
</dbReference>
<dbReference type="Pfam" id="PF06232">
    <property type="entry name" value="ATS3"/>
    <property type="match status" value="1"/>
</dbReference>
<dbReference type="Proteomes" id="UP001652660">
    <property type="component" value="Chromosome 2c"/>
</dbReference>
<feature type="signal peptide" evidence="2">
    <location>
        <begin position="1"/>
        <end position="25"/>
    </location>
</feature>
<organism evidence="4 5">
    <name type="scientific">Coffea arabica</name>
    <name type="common">Arabian coffee</name>
    <dbReference type="NCBI Taxonomy" id="13443"/>
    <lineage>
        <taxon>Eukaryota</taxon>
        <taxon>Viridiplantae</taxon>
        <taxon>Streptophyta</taxon>
        <taxon>Embryophyta</taxon>
        <taxon>Tracheophyta</taxon>
        <taxon>Spermatophyta</taxon>
        <taxon>Magnoliopsida</taxon>
        <taxon>eudicotyledons</taxon>
        <taxon>Gunneridae</taxon>
        <taxon>Pentapetalae</taxon>
        <taxon>asterids</taxon>
        <taxon>lamiids</taxon>
        <taxon>Gentianales</taxon>
        <taxon>Rubiaceae</taxon>
        <taxon>Ixoroideae</taxon>
        <taxon>Gardenieae complex</taxon>
        <taxon>Bertiereae - Coffeeae clade</taxon>
        <taxon>Coffeeae</taxon>
        <taxon>Coffea</taxon>
    </lineage>
</organism>
<evidence type="ECO:0000256" key="1">
    <source>
        <dbReference type="PROSITE-ProRule" id="PRU00152"/>
    </source>
</evidence>
<gene>
    <name evidence="5" type="primary">LOC140035803</name>
</gene>
<feature type="chain" id="PRO_5047197649" evidence="2">
    <location>
        <begin position="26"/>
        <end position="183"/>
    </location>
</feature>
<dbReference type="PANTHER" id="PTHR31718">
    <property type="entry name" value="PLAT DOMAIN-CONTAINING PROTEIN"/>
    <property type="match status" value="1"/>
</dbReference>
<keyword evidence="2" id="KW-0732">Signal</keyword>
<proteinExistence type="predicted"/>
<dbReference type="InterPro" id="IPR010417">
    <property type="entry name" value="Embryo-specific_ATS3"/>
</dbReference>
<dbReference type="RefSeq" id="XP_071933303.1">
    <property type="nucleotide sequence ID" value="XM_072077202.1"/>
</dbReference>
<evidence type="ECO:0000313" key="5">
    <source>
        <dbReference type="RefSeq" id="XP_071933303.1"/>
    </source>
</evidence>
<accession>A0ABM4WND8</accession>
<keyword evidence="4" id="KW-1185">Reference proteome</keyword>
<reference evidence="5" key="1">
    <citation type="submission" date="2025-08" db="UniProtKB">
        <authorList>
            <consortium name="RefSeq"/>
        </authorList>
    </citation>
    <scope>IDENTIFICATION</scope>
    <source>
        <tissue evidence="5">Leaves</tissue>
    </source>
</reference>
<evidence type="ECO:0000259" key="3">
    <source>
        <dbReference type="PROSITE" id="PS50095"/>
    </source>
</evidence>
<comment type="caution">
    <text evidence="1">Lacks conserved residue(s) required for the propagation of feature annotation.</text>
</comment>
<dbReference type="SUPFAM" id="SSF49723">
    <property type="entry name" value="Lipase/lipooxygenase domain (PLAT/LH2 domain)"/>
    <property type="match status" value="1"/>
</dbReference>
<evidence type="ECO:0000313" key="4">
    <source>
        <dbReference type="Proteomes" id="UP001652660"/>
    </source>
</evidence>
<dbReference type="InterPro" id="IPR001024">
    <property type="entry name" value="PLAT/LH2_dom"/>
</dbReference>
<sequence>MTSRRFSSSMLLLLATVVLASAVAAHPSNECVYTLYVQTGSIVKAGTDSRISVTLGDAAGKSVWIPNLRNWGLMGPQHDYFERGSLDIFTGRGPCISSPICRLNLTSDGSGAHHGWYCDYIEVTTTGPHKACSQSIFYVEQWLATDAPPYELTAVLDGCKRMETQSRERHHGPFALRKSSASE</sequence>
<protein>
    <submittedName>
        <fullName evidence="5">PLAT domain-containing protein 3-like</fullName>
    </submittedName>
</protein>
<feature type="domain" description="PLAT" evidence="3">
    <location>
        <begin position="31"/>
        <end position="157"/>
    </location>
</feature>
<dbReference type="Gene3D" id="2.60.60.20">
    <property type="entry name" value="PLAT/LH2 domain"/>
    <property type="match status" value="1"/>
</dbReference>
<dbReference type="PROSITE" id="PS50095">
    <property type="entry name" value="PLAT"/>
    <property type="match status" value="1"/>
</dbReference>
<name>A0ABM4WND8_COFAR</name>